<dbReference type="InterPro" id="IPR043128">
    <property type="entry name" value="Rev_trsase/Diguanyl_cyclase"/>
</dbReference>
<evidence type="ECO:0000259" key="1">
    <source>
        <dbReference type="PROSITE" id="PS50878"/>
    </source>
</evidence>
<organism evidence="2 3">
    <name type="scientific">Patella caerulea</name>
    <name type="common">Rayed Mediterranean limpet</name>
    <dbReference type="NCBI Taxonomy" id="87958"/>
    <lineage>
        <taxon>Eukaryota</taxon>
        <taxon>Metazoa</taxon>
        <taxon>Spiralia</taxon>
        <taxon>Lophotrochozoa</taxon>
        <taxon>Mollusca</taxon>
        <taxon>Gastropoda</taxon>
        <taxon>Patellogastropoda</taxon>
        <taxon>Patelloidea</taxon>
        <taxon>Patellidae</taxon>
        <taxon>Patella</taxon>
    </lineage>
</organism>
<dbReference type="PANTHER" id="PTHR37984:SF9">
    <property type="entry name" value="INTEGRASE CATALYTIC DOMAIN-CONTAINING PROTEIN"/>
    <property type="match status" value="1"/>
</dbReference>
<evidence type="ECO:0000313" key="2">
    <source>
        <dbReference type="EMBL" id="KAK6176707.1"/>
    </source>
</evidence>
<name>A0AAN8JFY4_PATCE</name>
<reference evidence="2 3" key="1">
    <citation type="submission" date="2024-01" db="EMBL/GenBank/DDBJ databases">
        <title>The genome of the rayed Mediterranean limpet Patella caerulea (Linnaeus, 1758).</title>
        <authorList>
            <person name="Anh-Thu Weber A."/>
            <person name="Halstead-Nussloch G."/>
        </authorList>
    </citation>
    <scope>NUCLEOTIDE SEQUENCE [LARGE SCALE GENOMIC DNA]</scope>
    <source>
        <strain evidence="2">AATW-2023a</strain>
        <tissue evidence="2">Whole specimen</tissue>
    </source>
</reference>
<protein>
    <recommendedName>
        <fullName evidence="1">Reverse transcriptase domain-containing protein</fullName>
    </recommendedName>
</protein>
<dbReference type="InterPro" id="IPR043502">
    <property type="entry name" value="DNA/RNA_pol_sf"/>
</dbReference>
<feature type="domain" description="Reverse transcriptase" evidence="1">
    <location>
        <begin position="392"/>
        <end position="571"/>
    </location>
</feature>
<dbReference type="CDD" id="cd01647">
    <property type="entry name" value="RT_LTR"/>
    <property type="match status" value="1"/>
</dbReference>
<dbReference type="Gene3D" id="3.30.70.270">
    <property type="match status" value="1"/>
</dbReference>
<dbReference type="InterPro" id="IPR000477">
    <property type="entry name" value="RT_dom"/>
</dbReference>
<dbReference type="PANTHER" id="PTHR37984">
    <property type="entry name" value="PROTEIN CBG26694"/>
    <property type="match status" value="1"/>
</dbReference>
<sequence length="604" mass="68319">MEGQRRYHKLPELQTYPVDTNDFTKAILKLEKEVKIKQNIRTERFKFRKCSQLQEQTITEYIATLRDLACTCEFIDPDDAILDQFIEKMHTNKIREHLLVEEDLNLTKAIGISTRMESAINDAKTMHGDTNTSESNVNFGHKNKTTYSKGKRFTKFEYPKLTSTVPRPTDKKLVCYRCGSSQHKANYRTCPALKMKCKKCSRIGHVEKVCFNTNTGNELGENEEEFPHILSINTIKPTDSGSLFTILNESVYSENFTHLQLTPSDINPAGFGGNPITVNGYFIANIQYKGRTTSEKIYVTERGTSVIGWPTQSKLGIILDSNLQQPVLQTSTRDSILDEFPGVISDEASITAKYFSHEIKWKENEEPKQFQVRNVPFSVRPALKAELDSLQKSGVIEPISSSRWVSPIVIARKANGNIRMCVDLRDVNSKIVVERHPMPNIHEMLASLQLNGSTIYSTLDLSSAYHQIPLTEKSKDITAFITPEGLFRYTRVPFGLASASSLFQRMMGRLFKGMDGILYFQDDILLHAKSKDEHDKLLRSVLSKLRHHGLTIKREKCKIGVSSVEYLGHTLSSIGIQPKESLITAVTNAPTPADKDQLRSFLGL</sequence>
<dbReference type="Gene3D" id="4.10.60.10">
    <property type="entry name" value="Zinc finger, CCHC-type"/>
    <property type="match status" value="1"/>
</dbReference>
<dbReference type="Proteomes" id="UP001347796">
    <property type="component" value="Unassembled WGS sequence"/>
</dbReference>
<evidence type="ECO:0000313" key="3">
    <source>
        <dbReference type="Proteomes" id="UP001347796"/>
    </source>
</evidence>
<accession>A0AAN8JFY4</accession>
<dbReference type="Pfam" id="PF00078">
    <property type="entry name" value="RVT_1"/>
    <property type="match status" value="1"/>
</dbReference>
<keyword evidence="3" id="KW-1185">Reference proteome</keyword>
<dbReference type="PROSITE" id="PS50878">
    <property type="entry name" value="RT_POL"/>
    <property type="match status" value="1"/>
</dbReference>
<dbReference type="InterPro" id="IPR050951">
    <property type="entry name" value="Retrovirus_Pol_polyprotein"/>
</dbReference>
<dbReference type="AlphaFoldDB" id="A0AAN8JFY4"/>
<dbReference type="EMBL" id="JAZGQO010000010">
    <property type="protein sequence ID" value="KAK6176707.1"/>
    <property type="molecule type" value="Genomic_DNA"/>
</dbReference>
<comment type="caution">
    <text evidence="2">The sequence shown here is derived from an EMBL/GenBank/DDBJ whole genome shotgun (WGS) entry which is preliminary data.</text>
</comment>
<dbReference type="SUPFAM" id="SSF56672">
    <property type="entry name" value="DNA/RNA polymerases"/>
    <property type="match status" value="1"/>
</dbReference>
<gene>
    <name evidence="2" type="ORF">SNE40_014954</name>
</gene>
<proteinExistence type="predicted"/>
<dbReference type="Gene3D" id="3.10.10.10">
    <property type="entry name" value="HIV Type 1 Reverse Transcriptase, subunit A, domain 1"/>
    <property type="match status" value="1"/>
</dbReference>